<keyword evidence="1" id="KW-0812">Transmembrane</keyword>
<protein>
    <submittedName>
        <fullName evidence="2">Uncharacterized protein</fullName>
    </submittedName>
</protein>
<dbReference type="EMBL" id="WVHS01000002">
    <property type="protein sequence ID" value="MXV15756.1"/>
    <property type="molecule type" value="Genomic_DNA"/>
</dbReference>
<keyword evidence="1" id="KW-1133">Transmembrane helix</keyword>
<feature type="transmembrane region" description="Helical" evidence="1">
    <location>
        <begin position="241"/>
        <end position="264"/>
    </location>
</feature>
<feature type="transmembrane region" description="Helical" evidence="1">
    <location>
        <begin position="200"/>
        <end position="221"/>
    </location>
</feature>
<name>A0A7K1XYX2_9SPHI</name>
<dbReference type="AlphaFoldDB" id="A0A7K1XYX2"/>
<dbReference type="Proteomes" id="UP000451233">
    <property type="component" value="Unassembled WGS sequence"/>
</dbReference>
<organism evidence="2 3">
    <name type="scientific">Hufsiella ginkgonis</name>
    <dbReference type="NCBI Taxonomy" id="2695274"/>
    <lineage>
        <taxon>Bacteria</taxon>
        <taxon>Pseudomonadati</taxon>
        <taxon>Bacteroidota</taxon>
        <taxon>Sphingobacteriia</taxon>
        <taxon>Sphingobacteriales</taxon>
        <taxon>Sphingobacteriaceae</taxon>
        <taxon>Hufsiella</taxon>
    </lineage>
</organism>
<sequence length="404" mass="45131">MAGWFNQYQWLNACTGLEVHILPDQSYSVRAVQVSARKGQLDITSKEIFDGSIPAIIKKLPVELPVAITLTGKGVLTRQASGTGGDHIHHLFPNLDPANFCIQQFVTGDQVYVSLVRREVAEAITTQLRQAGLMVLSLSLGVFPVAHVLKQFNSYGAEIDFDGHRIISTDKETWESYRYEPGVTAEYPLKIDREVLDDRLIIAYATAFQLVLYNYLVPVVTQDPAMLKVLDEFREGKKFRFRFAATVVVFFVILLVNFIVFSTYHTRNTELAGRVTLGSDNESLVRRLAGEMRSKERLLHDLGWNGGTSYAFICDQVGQTVARGITLTELSINPVSKTFIGGVQAGETEIGRVRIVGSATGIEPVNEWIYLLKQKSWVKEVSLLQYAPSADDPEEKQFSLSLSY</sequence>
<proteinExistence type="predicted"/>
<accession>A0A7K1XYX2</accession>
<evidence type="ECO:0000313" key="2">
    <source>
        <dbReference type="EMBL" id="MXV15756.1"/>
    </source>
</evidence>
<evidence type="ECO:0000256" key="1">
    <source>
        <dbReference type="SAM" id="Phobius"/>
    </source>
</evidence>
<gene>
    <name evidence="2" type="ORF">GS398_10610</name>
</gene>
<comment type="caution">
    <text evidence="2">The sequence shown here is derived from an EMBL/GenBank/DDBJ whole genome shotgun (WGS) entry which is preliminary data.</text>
</comment>
<dbReference type="RefSeq" id="WP_160906730.1">
    <property type="nucleotide sequence ID" value="NZ_WVHS01000002.1"/>
</dbReference>
<evidence type="ECO:0000313" key="3">
    <source>
        <dbReference type="Proteomes" id="UP000451233"/>
    </source>
</evidence>
<reference evidence="2 3" key="1">
    <citation type="submission" date="2019-11" db="EMBL/GenBank/DDBJ databases">
        <title>Pedobacter sp. HMF7056 Genome sequencing and assembly.</title>
        <authorList>
            <person name="Kang H."/>
            <person name="Kim H."/>
            <person name="Joh K."/>
        </authorList>
    </citation>
    <scope>NUCLEOTIDE SEQUENCE [LARGE SCALE GENOMIC DNA]</scope>
    <source>
        <strain evidence="2 3">HMF7056</strain>
    </source>
</reference>
<keyword evidence="1" id="KW-0472">Membrane</keyword>
<keyword evidence="3" id="KW-1185">Reference proteome</keyword>